<evidence type="ECO:0000256" key="11">
    <source>
        <dbReference type="ARBA" id="ARBA00022967"/>
    </source>
</evidence>
<dbReference type="GO" id="GO:0022904">
    <property type="term" value="P:respiratory electron transport chain"/>
    <property type="evidence" value="ECO:0007669"/>
    <property type="project" value="InterPro"/>
</dbReference>
<feature type="domain" description="Cytochrome b/b6 N-terminal region profile" evidence="19">
    <location>
        <begin position="16"/>
        <end position="242"/>
    </location>
</feature>
<keyword evidence="11" id="KW-1278">Translocase</keyword>
<evidence type="ECO:0000256" key="17">
    <source>
        <dbReference type="ARBA" id="ARBA00029568"/>
    </source>
</evidence>
<gene>
    <name evidence="20" type="ORF">JOF55_001621</name>
</gene>
<dbReference type="RefSeq" id="WP_310271929.1">
    <property type="nucleotide sequence ID" value="NZ_JAVDXW010000001.1"/>
</dbReference>
<keyword evidence="10" id="KW-0479">Metal-binding</keyword>
<dbReference type="InterPro" id="IPR027387">
    <property type="entry name" value="Cytb/b6-like_sf"/>
</dbReference>
<dbReference type="AlphaFoldDB" id="A0AAE3ZCP4"/>
<sequence length="503" mass="56381">MVRRTGGLKRAIANRIAEGLDQRYQLSGALRKESSHVFPKHHSFLWGELALYSFVVLVLSGTFLALFFVPDTSEVVYTGPYEPLRGLHASRAYQSALKISFEVRGGLFIRQLHHWAALVFVATIVLHMARNFFTGAFRKPREFTWLTGVALLMISLVEGYTGYSMLDDLLSGIGVRIISGLLLSVPVVGTWLHWLVFGGEFEGDIWISRFFVGHVFLLPGLLFALIAVHLALVWYQKHTQFPGPGARESNVVGDRTAPGFGGRTLANGICVLGVLALLGAFFQINPIFLWGPYTPAQISTGVQPDWYIAFFIGALRLFPPWSIHLGPYTIPAPFWPGLVLPLLMFLLLAIHPFYEQWSTKDRRRHHLLQRPRDNPVRTGLGAMALTFYLVLFIAGGDDIHAIAFNIPFEWFVWGGRIGLLLLPPLAYVITHRICRGLQRADRDTLERGIRTGLLRERRDGVFVEVRQPPGGVDHEDRPVPMEYGGARVDRGVAARAEGDERPE</sequence>
<evidence type="ECO:0000256" key="1">
    <source>
        <dbReference type="ARBA" id="ARBA00001971"/>
    </source>
</evidence>
<evidence type="ECO:0000256" key="4">
    <source>
        <dbReference type="ARBA" id="ARBA00016116"/>
    </source>
</evidence>
<reference evidence="20" key="1">
    <citation type="submission" date="2023-07" db="EMBL/GenBank/DDBJ databases">
        <title>Sequencing the genomes of 1000 actinobacteria strains.</title>
        <authorList>
            <person name="Klenk H.-P."/>
        </authorList>
    </citation>
    <scope>NUCLEOTIDE SEQUENCE</scope>
    <source>
        <strain evidence="20">DSM 45977</strain>
    </source>
</reference>
<accession>A0AAE3ZCP4</accession>
<keyword evidence="14" id="KW-0408">Iron</keyword>
<evidence type="ECO:0000256" key="9">
    <source>
        <dbReference type="ARBA" id="ARBA00022692"/>
    </source>
</evidence>
<evidence type="ECO:0000256" key="2">
    <source>
        <dbReference type="ARBA" id="ARBA00004651"/>
    </source>
</evidence>
<feature type="transmembrane region" description="Helical" evidence="18">
    <location>
        <begin position="375"/>
        <end position="395"/>
    </location>
</feature>
<feature type="transmembrane region" description="Helical" evidence="18">
    <location>
        <begin position="334"/>
        <end position="354"/>
    </location>
</feature>
<evidence type="ECO:0000256" key="14">
    <source>
        <dbReference type="ARBA" id="ARBA00023004"/>
    </source>
</evidence>
<evidence type="ECO:0000256" key="12">
    <source>
        <dbReference type="ARBA" id="ARBA00022982"/>
    </source>
</evidence>
<feature type="transmembrane region" description="Helical" evidence="18">
    <location>
        <begin position="210"/>
        <end position="235"/>
    </location>
</feature>
<dbReference type="EC" id="7.1.1.8" evidence="3"/>
<dbReference type="GO" id="GO:0016491">
    <property type="term" value="F:oxidoreductase activity"/>
    <property type="evidence" value="ECO:0007669"/>
    <property type="project" value="InterPro"/>
</dbReference>
<evidence type="ECO:0000256" key="10">
    <source>
        <dbReference type="ARBA" id="ARBA00022723"/>
    </source>
</evidence>
<dbReference type="Proteomes" id="UP001180845">
    <property type="component" value="Unassembled WGS sequence"/>
</dbReference>
<feature type="transmembrane region" description="Helical" evidence="18">
    <location>
        <begin position="177"/>
        <end position="198"/>
    </location>
</feature>
<dbReference type="Pfam" id="PF13631">
    <property type="entry name" value="Cytochrom_B_N_2"/>
    <property type="match status" value="1"/>
</dbReference>
<feature type="transmembrane region" description="Helical" evidence="18">
    <location>
        <begin position="410"/>
        <end position="429"/>
    </location>
</feature>
<dbReference type="GO" id="GO:0046872">
    <property type="term" value="F:metal ion binding"/>
    <property type="evidence" value="ECO:0007669"/>
    <property type="project" value="UniProtKB-KW"/>
</dbReference>
<comment type="subcellular location">
    <subcellularLocation>
        <location evidence="2">Cell membrane</location>
        <topology evidence="2">Multi-pass membrane protein</topology>
    </subcellularLocation>
</comment>
<evidence type="ECO:0000256" key="6">
    <source>
        <dbReference type="ARBA" id="ARBA00022475"/>
    </source>
</evidence>
<comment type="catalytic activity">
    <reaction evidence="16">
        <text>a quinol + 2 Fe(III)-[cytochrome c](out) = a quinone + 2 Fe(II)-[cytochrome c](out) + 2 H(+)(out)</text>
        <dbReference type="Rhea" id="RHEA:11484"/>
        <dbReference type="Rhea" id="RHEA-COMP:10350"/>
        <dbReference type="Rhea" id="RHEA-COMP:14399"/>
        <dbReference type="ChEBI" id="CHEBI:15378"/>
        <dbReference type="ChEBI" id="CHEBI:24646"/>
        <dbReference type="ChEBI" id="CHEBI:29033"/>
        <dbReference type="ChEBI" id="CHEBI:29034"/>
        <dbReference type="ChEBI" id="CHEBI:132124"/>
        <dbReference type="EC" id="7.1.1.8"/>
    </reaction>
</comment>
<organism evidence="20 21">
    <name type="scientific">Haloactinomyces albus</name>
    <dbReference type="NCBI Taxonomy" id="1352928"/>
    <lineage>
        <taxon>Bacteria</taxon>
        <taxon>Bacillati</taxon>
        <taxon>Actinomycetota</taxon>
        <taxon>Actinomycetes</taxon>
        <taxon>Actinopolysporales</taxon>
        <taxon>Actinopolysporaceae</taxon>
        <taxon>Haloactinomyces</taxon>
    </lineage>
</organism>
<proteinExistence type="predicted"/>
<evidence type="ECO:0000256" key="13">
    <source>
        <dbReference type="ARBA" id="ARBA00022989"/>
    </source>
</evidence>
<keyword evidence="13 18" id="KW-1133">Transmembrane helix</keyword>
<evidence type="ECO:0000256" key="18">
    <source>
        <dbReference type="SAM" id="Phobius"/>
    </source>
</evidence>
<dbReference type="Gene3D" id="1.20.810.10">
    <property type="entry name" value="Cytochrome Bc1 Complex, Chain C"/>
    <property type="match status" value="1"/>
</dbReference>
<keyword evidence="8" id="KW-0679">Respiratory chain</keyword>
<feature type="transmembrane region" description="Helical" evidence="18">
    <location>
        <begin position="265"/>
        <end position="284"/>
    </location>
</feature>
<feature type="transmembrane region" description="Helical" evidence="18">
    <location>
        <begin position="305"/>
        <end position="322"/>
    </location>
</feature>
<keyword evidence="12" id="KW-0249">Electron transport</keyword>
<dbReference type="FunFam" id="1.20.810.10:FF:000007">
    <property type="entry name" value="Ubiquinol-cytochrome C reductase B subunit"/>
    <property type="match status" value="1"/>
</dbReference>
<comment type="caution">
    <text evidence="20">The sequence shown here is derived from an EMBL/GenBank/DDBJ whole genome shotgun (WGS) entry which is preliminary data.</text>
</comment>
<evidence type="ECO:0000259" key="19">
    <source>
        <dbReference type="PROSITE" id="PS51002"/>
    </source>
</evidence>
<dbReference type="EMBL" id="JAVDXW010000001">
    <property type="protein sequence ID" value="MDR7301440.1"/>
    <property type="molecule type" value="Genomic_DNA"/>
</dbReference>
<dbReference type="PROSITE" id="PS51002">
    <property type="entry name" value="CYTB_NTER"/>
    <property type="match status" value="1"/>
</dbReference>
<evidence type="ECO:0000313" key="21">
    <source>
        <dbReference type="Proteomes" id="UP001180845"/>
    </source>
</evidence>
<keyword evidence="7" id="KW-0349">Heme</keyword>
<keyword evidence="21" id="KW-1185">Reference proteome</keyword>
<protein>
    <recommendedName>
        <fullName evidence="4">Cytochrome bc1 complex cytochrome b subunit</fullName>
        <ecNumber evidence="3">7.1.1.8</ecNumber>
    </recommendedName>
    <alternativeName>
        <fullName evidence="17">Cytochrome bc1 reductase complex subunit QcrB</fullName>
    </alternativeName>
</protein>
<dbReference type="GO" id="GO:0008121">
    <property type="term" value="F:quinol-cytochrome-c reductase activity"/>
    <property type="evidence" value="ECO:0007669"/>
    <property type="project" value="UniProtKB-EC"/>
</dbReference>
<dbReference type="PANTHER" id="PTHR19271">
    <property type="entry name" value="CYTOCHROME B"/>
    <property type="match status" value="1"/>
</dbReference>
<keyword evidence="9 18" id="KW-0812">Transmembrane</keyword>
<evidence type="ECO:0000256" key="7">
    <source>
        <dbReference type="ARBA" id="ARBA00022617"/>
    </source>
</evidence>
<dbReference type="PANTHER" id="PTHR19271:SF16">
    <property type="entry name" value="CYTOCHROME B"/>
    <property type="match status" value="1"/>
</dbReference>
<evidence type="ECO:0000256" key="8">
    <source>
        <dbReference type="ARBA" id="ARBA00022660"/>
    </source>
</evidence>
<evidence type="ECO:0000256" key="3">
    <source>
        <dbReference type="ARBA" id="ARBA00012951"/>
    </source>
</evidence>
<dbReference type="GO" id="GO:0005886">
    <property type="term" value="C:plasma membrane"/>
    <property type="evidence" value="ECO:0007669"/>
    <property type="project" value="UniProtKB-SubCell"/>
</dbReference>
<dbReference type="SUPFAM" id="SSF81648">
    <property type="entry name" value="a domain/subunit of cytochrome bc1 complex (Ubiquinol-cytochrome c reductase)"/>
    <property type="match status" value="1"/>
</dbReference>
<dbReference type="InterPro" id="IPR016174">
    <property type="entry name" value="Di-haem_cyt_TM"/>
</dbReference>
<keyword evidence="15 18" id="KW-0472">Membrane</keyword>
<feature type="transmembrane region" description="Helical" evidence="18">
    <location>
        <begin position="145"/>
        <end position="165"/>
    </location>
</feature>
<feature type="transmembrane region" description="Helical" evidence="18">
    <location>
        <begin position="49"/>
        <end position="69"/>
    </location>
</feature>
<comment type="cofactor">
    <cofactor evidence="1">
        <name>heme</name>
        <dbReference type="ChEBI" id="CHEBI:30413"/>
    </cofactor>
</comment>
<feature type="transmembrane region" description="Helical" evidence="18">
    <location>
        <begin position="112"/>
        <end position="133"/>
    </location>
</feature>
<keyword evidence="6" id="KW-1003">Cell membrane</keyword>
<evidence type="ECO:0000313" key="20">
    <source>
        <dbReference type="EMBL" id="MDR7301440.1"/>
    </source>
</evidence>
<evidence type="ECO:0000256" key="15">
    <source>
        <dbReference type="ARBA" id="ARBA00023136"/>
    </source>
</evidence>
<dbReference type="SUPFAM" id="SSF81342">
    <property type="entry name" value="Transmembrane di-heme cytochromes"/>
    <property type="match status" value="1"/>
</dbReference>
<keyword evidence="5" id="KW-0813">Transport</keyword>
<dbReference type="InterPro" id="IPR036150">
    <property type="entry name" value="Cyt_b/b6_C_sf"/>
</dbReference>
<evidence type="ECO:0000256" key="5">
    <source>
        <dbReference type="ARBA" id="ARBA00022448"/>
    </source>
</evidence>
<name>A0AAE3ZCP4_9ACTN</name>
<evidence type="ECO:0000256" key="16">
    <source>
        <dbReference type="ARBA" id="ARBA00029351"/>
    </source>
</evidence>
<dbReference type="InterPro" id="IPR005797">
    <property type="entry name" value="Cyt_b/b6_N"/>
</dbReference>